<feature type="region of interest" description="Disordered" evidence="1">
    <location>
        <begin position="1"/>
        <end position="27"/>
    </location>
</feature>
<evidence type="ECO:0000313" key="4">
    <source>
        <dbReference type="Proteomes" id="UP000500741"/>
    </source>
</evidence>
<reference evidence="3 4" key="1">
    <citation type="submission" date="2020-03" db="EMBL/GenBank/DDBJ databases">
        <title>Weissella sp. nov., isolated from Cybister lewisianus.</title>
        <authorList>
            <person name="Hyun D.-W."/>
            <person name="Bae J.-W."/>
        </authorList>
    </citation>
    <scope>NUCLEOTIDE SEQUENCE [LARGE SCALE GENOMIC DNA]</scope>
    <source>
        <strain evidence="3 4">HDW19</strain>
    </source>
</reference>
<feature type="compositionally biased region" description="Low complexity" evidence="1">
    <location>
        <begin position="1"/>
        <end position="16"/>
    </location>
</feature>
<accession>A0A6G8AZZ7</accession>
<keyword evidence="2" id="KW-0472">Membrane</keyword>
<evidence type="ECO:0000256" key="2">
    <source>
        <dbReference type="SAM" id="Phobius"/>
    </source>
</evidence>
<dbReference type="Proteomes" id="UP000500741">
    <property type="component" value="Chromosome"/>
</dbReference>
<name>A0A6G8AZZ7_9LACO</name>
<evidence type="ECO:0008006" key="5">
    <source>
        <dbReference type="Google" id="ProtNLM"/>
    </source>
</evidence>
<evidence type="ECO:0000256" key="1">
    <source>
        <dbReference type="SAM" id="MobiDB-lite"/>
    </source>
</evidence>
<dbReference type="EMBL" id="CP049888">
    <property type="protein sequence ID" value="QIL50535.1"/>
    <property type="molecule type" value="Genomic_DNA"/>
</dbReference>
<dbReference type="AlphaFoldDB" id="A0A6G8AZZ7"/>
<feature type="compositionally biased region" description="Basic residues" evidence="1">
    <location>
        <begin position="17"/>
        <end position="27"/>
    </location>
</feature>
<keyword evidence="4" id="KW-1185">Reference proteome</keyword>
<dbReference type="RefSeq" id="WP_166010237.1">
    <property type="nucleotide sequence ID" value="NZ_CP049888.1"/>
</dbReference>
<feature type="transmembrane region" description="Helical" evidence="2">
    <location>
        <begin position="40"/>
        <end position="60"/>
    </location>
</feature>
<dbReference type="KEGG" id="wco:G7084_03920"/>
<keyword evidence="2" id="KW-0812">Transmembrane</keyword>
<protein>
    <recommendedName>
        <fullName evidence="5">Cell division protein FtsL</fullName>
    </recommendedName>
</protein>
<organism evidence="3 4">
    <name type="scientific">Weissella coleopterorum</name>
    <dbReference type="NCBI Taxonomy" id="2714949"/>
    <lineage>
        <taxon>Bacteria</taxon>
        <taxon>Bacillati</taxon>
        <taxon>Bacillota</taxon>
        <taxon>Bacilli</taxon>
        <taxon>Lactobacillales</taxon>
        <taxon>Lactobacillaceae</taxon>
        <taxon>Weissella</taxon>
    </lineage>
</organism>
<gene>
    <name evidence="3" type="ORF">G7084_03920</name>
</gene>
<proteinExistence type="predicted"/>
<evidence type="ECO:0000313" key="3">
    <source>
        <dbReference type="EMBL" id="QIL50535.1"/>
    </source>
</evidence>
<keyword evidence="2" id="KW-1133">Transmembrane helix</keyword>
<sequence length="121" mass="13830">MAQNVQQWQPQPQKNSPKQRSKALPAKRIRYAKTPWRNEIKHIICAILITMCFGVISVWLSNQANLLNGASQANATQLENYRNKNNDTKEQISNLTTQQRLNEIAQKAGMSLENNNIKNVK</sequence>